<keyword evidence="3" id="KW-1185">Reference proteome</keyword>
<accession>A0AAW0VNQ2</accession>
<dbReference type="Proteomes" id="UP001445076">
    <property type="component" value="Unassembled WGS sequence"/>
</dbReference>
<gene>
    <name evidence="2" type="ORF">OTU49_014687</name>
</gene>
<evidence type="ECO:0000313" key="2">
    <source>
        <dbReference type="EMBL" id="KAK8718518.1"/>
    </source>
</evidence>
<evidence type="ECO:0000256" key="1">
    <source>
        <dbReference type="SAM" id="MobiDB-lite"/>
    </source>
</evidence>
<feature type="compositionally biased region" description="Polar residues" evidence="1">
    <location>
        <begin position="98"/>
        <end position="108"/>
    </location>
</feature>
<dbReference type="EMBL" id="JARKIK010005943">
    <property type="protein sequence ID" value="KAK8718518.1"/>
    <property type="molecule type" value="Genomic_DNA"/>
</dbReference>
<comment type="caution">
    <text evidence="2">The sequence shown here is derived from an EMBL/GenBank/DDBJ whole genome shotgun (WGS) entry which is preliminary data.</text>
</comment>
<feature type="non-terminal residue" evidence="2">
    <location>
        <position position="1"/>
    </location>
</feature>
<protein>
    <submittedName>
        <fullName evidence="2">Uncharacterized protein</fullName>
    </submittedName>
</protein>
<feature type="region of interest" description="Disordered" evidence="1">
    <location>
        <begin position="87"/>
        <end position="128"/>
    </location>
</feature>
<feature type="compositionally biased region" description="Low complexity" evidence="1">
    <location>
        <begin position="114"/>
        <end position="124"/>
    </location>
</feature>
<evidence type="ECO:0000313" key="3">
    <source>
        <dbReference type="Proteomes" id="UP001445076"/>
    </source>
</evidence>
<feature type="region of interest" description="Disordered" evidence="1">
    <location>
        <begin position="1"/>
        <end position="54"/>
    </location>
</feature>
<feature type="non-terminal residue" evidence="2">
    <location>
        <position position="330"/>
    </location>
</feature>
<dbReference type="AlphaFoldDB" id="A0AAW0VNQ2"/>
<proteinExistence type="predicted"/>
<name>A0AAW0VNQ2_CHEQU</name>
<sequence>QDTKEVSGSVEDVSLSSGSNGEDRINSHDSCDDIRSGRLDKQEDLCKDLTEPTDLSRLSEVTLDDNIKVEGDVDAVEKELKITAEAKKQQGEGKKASVSLNLKKSPSPSGAVHTPSRPSSLLTPTAPPPTAKIVEIATKVIEFVCSEETINIEAMRKAFFTQMDRAEMRLRGIEMFLSLVQKSNFLPSVRLTLINGWLGLLPFAPKNTLVLPDCLENIPLVPVYQRAVLKASWAKVWEWAVGELRAHVLKAEQFCVAAHSSGRLLKGRDNPTYKDSNISCRDHNILASMPLSRFILGLVCLSTRAHCGADLSLLISGGLLALMQTLLRLI</sequence>
<reference evidence="2 3" key="1">
    <citation type="journal article" date="2024" name="BMC Genomics">
        <title>Genome assembly of redclaw crayfish (Cherax quadricarinatus) provides insights into its immune adaptation and hypoxia tolerance.</title>
        <authorList>
            <person name="Liu Z."/>
            <person name="Zheng J."/>
            <person name="Li H."/>
            <person name="Fang K."/>
            <person name="Wang S."/>
            <person name="He J."/>
            <person name="Zhou D."/>
            <person name="Weng S."/>
            <person name="Chi M."/>
            <person name="Gu Z."/>
            <person name="He J."/>
            <person name="Li F."/>
            <person name="Wang M."/>
        </authorList>
    </citation>
    <scope>NUCLEOTIDE SEQUENCE [LARGE SCALE GENOMIC DNA]</scope>
    <source>
        <strain evidence="2">ZL_2023a</strain>
    </source>
</reference>
<organism evidence="2 3">
    <name type="scientific">Cherax quadricarinatus</name>
    <name type="common">Australian red claw crayfish</name>
    <dbReference type="NCBI Taxonomy" id="27406"/>
    <lineage>
        <taxon>Eukaryota</taxon>
        <taxon>Metazoa</taxon>
        <taxon>Ecdysozoa</taxon>
        <taxon>Arthropoda</taxon>
        <taxon>Crustacea</taxon>
        <taxon>Multicrustacea</taxon>
        <taxon>Malacostraca</taxon>
        <taxon>Eumalacostraca</taxon>
        <taxon>Eucarida</taxon>
        <taxon>Decapoda</taxon>
        <taxon>Pleocyemata</taxon>
        <taxon>Astacidea</taxon>
        <taxon>Parastacoidea</taxon>
        <taxon>Parastacidae</taxon>
        <taxon>Cherax</taxon>
    </lineage>
</organism>
<feature type="compositionally biased region" description="Basic and acidic residues" evidence="1">
    <location>
        <begin position="21"/>
        <end position="50"/>
    </location>
</feature>